<reference evidence="4" key="1">
    <citation type="submission" date="2017-02" db="UniProtKB">
        <authorList>
            <consortium name="WormBaseParasite"/>
        </authorList>
    </citation>
    <scope>IDENTIFICATION</scope>
</reference>
<dbReference type="Proteomes" id="UP000267096">
    <property type="component" value="Unassembled WGS sequence"/>
</dbReference>
<accession>A0A0M3KD56</accession>
<evidence type="ECO:0000313" key="4">
    <source>
        <dbReference type="WBParaSite" id="ASIM_0001890801-mRNA-1"/>
    </source>
</evidence>
<feature type="compositionally biased region" description="Low complexity" evidence="1">
    <location>
        <begin position="60"/>
        <end position="71"/>
    </location>
</feature>
<proteinExistence type="predicted"/>
<protein>
    <submittedName>
        <fullName evidence="4">Ovule protein</fullName>
    </submittedName>
</protein>
<keyword evidence="3" id="KW-1185">Reference proteome</keyword>
<feature type="compositionally biased region" description="Basic and acidic residues" evidence="1">
    <location>
        <begin position="93"/>
        <end position="105"/>
    </location>
</feature>
<dbReference type="EMBL" id="UYRR01035310">
    <property type="protein sequence ID" value="VDK64236.1"/>
    <property type="molecule type" value="Genomic_DNA"/>
</dbReference>
<name>A0A0M3KD56_ANISI</name>
<organism evidence="4">
    <name type="scientific">Anisakis simplex</name>
    <name type="common">Herring worm</name>
    <dbReference type="NCBI Taxonomy" id="6269"/>
    <lineage>
        <taxon>Eukaryota</taxon>
        <taxon>Metazoa</taxon>
        <taxon>Ecdysozoa</taxon>
        <taxon>Nematoda</taxon>
        <taxon>Chromadorea</taxon>
        <taxon>Rhabditida</taxon>
        <taxon>Spirurina</taxon>
        <taxon>Ascaridomorpha</taxon>
        <taxon>Ascaridoidea</taxon>
        <taxon>Anisakidae</taxon>
        <taxon>Anisakis</taxon>
        <taxon>Anisakis simplex complex</taxon>
    </lineage>
</organism>
<evidence type="ECO:0000313" key="2">
    <source>
        <dbReference type="EMBL" id="VDK64236.1"/>
    </source>
</evidence>
<feature type="region of interest" description="Disordered" evidence="1">
    <location>
        <begin position="60"/>
        <end position="122"/>
    </location>
</feature>
<evidence type="ECO:0000313" key="3">
    <source>
        <dbReference type="Proteomes" id="UP000267096"/>
    </source>
</evidence>
<dbReference type="WBParaSite" id="ASIM_0001890801-mRNA-1">
    <property type="protein sequence ID" value="ASIM_0001890801-mRNA-1"/>
    <property type="gene ID" value="ASIM_0001890801"/>
</dbReference>
<sequence>MTSTWCSCLRGLTSKRLCGHFSAAPYYSCVPENLLRTKLSVSRTIDPSRKFHPFNLTKSAKFSSSSTATLTPKPSPSFDPDIHFVPSSSSSRNNDHSDVENPSEHEEAEVPSTENLPADWQK</sequence>
<reference evidence="2 3" key="2">
    <citation type="submission" date="2018-11" db="EMBL/GenBank/DDBJ databases">
        <authorList>
            <consortium name="Pathogen Informatics"/>
        </authorList>
    </citation>
    <scope>NUCLEOTIDE SEQUENCE [LARGE SCALE GENOMIC DNA]</scope>
</reference>
<dbReference type="AlphaFoldDB" id="A0A0M3KD56"/>
<gene>
    <name evidence="2" type="ORF">ASIM_LOCUS18304</name>
</gene>
<evidence type="ECO:0000256" key="1">
    <source>
        <dbReference type="SAM" id="MobiDB-lite"/>
    </source>
</evidence>